<name>A0A316TBK5_9ACTN</name>
<dbReference type="AlphaFoldDB" id="A0A316TBK5"/>
<keyword evidence="2" id="KW-0472">Membrane</keyword>
<feature type="compositionally biased region" description="Low complexity" evidence="1">
    <location>
        <begin position="487"/>
        <end position="497"/>
    </location>
</feature>
<dbReference type="OrthoDB" id="3780094at2"/>
<evidence type="ECO:0000313" key="4">
    <source>
        <dbReference type="EMBL" id="PWN01753.1"/>
    </source>
</evidence>
<keyword evidence="5" id="KW-1185">Reference proteome</keyword>
<reference evidence="4 5" key="1">
    <citation type="submission" date="2018-05" db="EMBL/GenBank/DDBJ databases">
        <title>Nocardioides silvaticus genome.</title>
        <authorList>
            <person name="Li C."/>
            <person name="Wang G."/>
        </authorList>
    </citation>
    <scope>NUCLEOTIDE SEQUENCE [LARGE SCALE GENOMIC DNA]</scope>
    <source>
        <strain evidence="4 5">CCTCC AB 2018079</strain>
    </source>
</reference>
<dbReference type="Proteomes" id="UP000245507">
    <property type="component" value="Unassembled WGS sequence"/>
</dbReference>
<protein>
    <recommendedName>
        <fullName evidence="3">Putative Flp pilus-assembly TadG-like N-terminal domain-containing protein</fullName>
    </recommendedName>
</protein>
<evidence type="ECO:0000259" key="3">
    <source>
        <dbReference type="Pfam" id="PF13400"/>
    </source>
</evidence>
<keyword evidence="2" id="KW-1133">Transmembrane helix</keyword>
<evidence type="ECO:0000256" key="2">
    <source>
        <dbReference type="SAM" id="Phobius"/>
    </source>
</evidence>
<comment type="caution">
    <text evidence="4">The sequence shown here is derived from an EMBL/GenBank/DDBJ whole genome shotgun (WGS) entry which is preliminary data.</text>
</comment>
<evidence type="ECO:0000256" key="1">
    <source>
        <dbReference type="SAM" id="MobiDB-lite"/>
    </source>
</evidence>
<proteinExistence type="predicted"/>
<feature type="domain" description="Putative Flp pilus-assembly TadG-like N-terminal" evidence="3">
    <location>
        <begin position="10"/>
        <end position="53"/>
    </location>
</feature>
<evidence type="ECO:0000313" key="5">
    <source>
        <dbReference type="Proteomes" id="UP000245507"/>
    </source>
</evidence>
<accession>A0A316TBK5</accession>
<dbReference type="Pfam" id="PF13400">
    <property type="entry name" value="Tad"/>
    <property type="match status" value="1"/>
</dbReference>
<sequence length="575" mass="57293">MTRVRPEERGATAILTAVVVSLVLFAVGAIVIDIGTQRSARRDMQAVADVVALDLARQLDGRTAAEIQGGDPSLQALANQSAARNDDAIGDEVEVNPILGEISSDGSFVTVGGGEVPTAVKVEAHADVGFGIGSSLGLASGAANRAAVATADESACFSIGSYAARLDSSSSALLNAILGGILGGGVNLDVLSYSGIANANLSLLDLAVQLGLGSVDELVASNITAGDLLVAAAQVLAADGVADANVLSLVGASIGGLSIAISDLISLESGAGAAATATINALDLLAGTVLIANGTNAIAIPALTTSLPFAGTNLTSTVTLIEKARTRCGKRGGSADTAQVALGISGSLVSIPGILGLNPTNVTTDIGLTVASARGVLTDIICGSETEGDPSGLDIRVTSGAVGAKVSLTLDFNGTASGAGPINGLISGLTRLITGLLRPILSIEIRGRLTVEATTGDPSEVRPAQIRVPPHEWGQGVSTGSGELGLTSTNPTVTSSPPLSITARSLLGTVNLSLQEETGIIDNLVKQVANTVLNPLVTAINNSLLHPLYDILGLSVGGADVFGQRPSCSNPRLVG</sequence>
<organism evidence="4 5">
    <name type="scientific">Nocardioides silvaticus</name>
    <dbReference type="NCBI Taxonomy" id="2201891"/>
    <lineage>
        <taxon>Bacteria</taxon>
        <taxon>Bacillati</taxon>
        <taxon>Actinomycetota</taxon>
        <taxon>Actinomycetes</taxon>
        <taxon>Propionibacteriales</taxon>
        <taxon>Nocardioidaceae</taxon>
        <taxon>Nocardioides</taxon>
    </lineage>
</organism>
<feature type="transmembrane region" description="Helical" evidence="2">
    <location>
        <begin position="12"/>
        <end position="32"/>
    </location>
</feature>
<dbReference type="EMBL" id="QGDD01000008">
    <property type="protein sequence ID" value="PWN01753.1"/>
    <property type="molecule type" value="Genomic_DNA"/>
</dbReference>
<gene>
    <name evidence="4" type="ORF">DJ010_17120</name>
</gene>
<feature type="region of interest" description="Disordered" evidence="1">
    <location>
        <begin position="470"/>
        <end position="497"/>
    </location>
</feature>
<keyword evidence="2" id="KW-0812">Transmembrane</keyword>
<dbReference type="InterPro" id="IPR028087">
    <property type="entry name" value="Tad_N"/>
</dbReference>
<dbReference type="RefSeq" id="WP_109695985.1">
    <property type="nucleotide sequence ID" value="NZ_QGDD01000008.1"/>
</dbReference>